<dbReference type="InterPro" id="IPR036770">
    <property type="entry name" value="Ankyrin_rpt-contain_sf"/>
</dbReference>
<protein>
    <submittedName>
        <fullName evidence="2">Uncharacterized protein</fullName>
    </submittedName>
</protein>
<feature type="repeat" description="ANK" evidence="1">
    <location>
        <begin position="193"/>
        <end position="225"/>
    </location>
</feature>
<dbReference type="OrthoDB" id="1577640at2759"/>
<keyword evidence="1" id="KW-0040">ANK repeat</keyword>
<dbReference type="EMBL" id="CDMY01000571">
    <property type="protein sequence ID" value="CEM23844.1"/>
    <property type="molecule type" value="Genomic_DNA"/>
</dbReference>
<evidence type="ECO:0000313" key="2">
    <source>
        <dbReference type="EMBL" id="CEM23844.1"/>
    </source>
</evidence>
<dbReference type="AlphaFoldDB" id="A0A0G4G610"/>
<sequence length="440" mass="48796">MTDSSSGLSAFPTHDGTAKLIKVIQDGPLSGKKVRRLIKKKGADAAVLVGHLSLIEIALKHHGEGPVSDRTLHAIAELLSGGADPDHGRVVCRAVRCHDYALVDLLLDNHADLKGLCLLHMIAESDHQPAAEKLRLVRQLIDHDPAIVKEVDTHGRHPLSCFCRHPLPEAWLQEALLDLHYQNGAKTDTPDSDGYRPLHHAMHTGDKTTVRWLCGKTNDIDARASRVTALKLGALNGLPTKLLRVLLVHGASPSEATLRAGRALRSEEWERRVTRAYLDYLNKNVPRLVIENINRTLRALRSPFASREWRRSFPRASLPAEMVTHILQFAAHPRPIPIADERLASRINTAVGHYCALTAKLIAKRGNGENVGPMRCFMVGGRRLGVCEVVSRAIKDEARLYQCDWRPSASTTVFPWQHLEGLHLSGDDLEHEMFESLGLE</sequence>
<dbReference type="PROSITE" id="PS50088">
    <property type="entry name" value="ANK_REPEAT"/>
    <property type="match status" value="1"/>
</dbReference>
<accession>A0A0G4G610</accession>
<dbReference type="InterPro" id="IPR002110">
    <property type="entry name" value="Ankyrin_rpt"/>
</dbReference>
<evidence type="ECO:0000256" key="1">
    <source>
        <dbReference type="PROSITE-ProRule" id="PRU00023"/>
    </source>
</evidence>
<organism evidence="2 3">
    <name type="scientific">Vitrella brassicaformis (strain CCMP3155)</name>
    <dbReference type="NCBI Taxonomy" id="1169540"/>
    <lineage>
        <taxon>Eukaryota</taxon>
        <taxon>Sar</taxon>
        <taxon>Alveolata</taxon>
        <taxon>Colpodellida</taxon>
        <taxon>Vitrellaceae</taxon>
        <taxon>Vitrella</taxon>
    </lineage>
</organism>
<evidence type="ECO:0000313" key="3">
    <source>
        <dbReference type="Proteomes" id="UP000041254"/>
    </source>
</evidence>
<dbReference type="Gene3D" id="1.25.40.20">
    <property type="entry name" value="Ankyrin repeat-containing domain"/>
    <property type="match status" value="1"/>
</dbReference>
<keyword evidence="3" id="KW-1185">Reference proteome</keyword>
<dbReference type="VEuPathDB" id="CryptoDB:Vbra_17165"/>
<dbReference type="InParanoid" id="A0A0G4G610"/>
<gene>
    <name evidence="2" type="ORF">Vbra_17165</name>
</gene>
<dbReference type="SUPFAM" id="SSF48403">
    <property type="entry name" value="Ankyrin repeat"/>
    <property type="match status" value="1"/>
</dbReference>
<dbReference type="Proteomes" id="UP000041254">
    <property type="component" value="Unassembled WGS sequence"/>
</dbReference>
<reference evidence="2 3" key="1">
    <citation type="submission" date="2014-11" db="EMBL/GenBank/DDBJ databases">
        <authorList>
            <person name="Zhu J."/>
            <person name="Qi W."/>
            <person name="Song R."/>
        </authorList>
    </citation>
    <scope>NUCLEOTIDE SEQUENCE [LARGE SCALE GENOMIC DNA]</scope>
</reference>
<dbReference type="PhylomeDB" id="A0A0G4G610"/>
<name>A0A0G4G610_VITBC</name>
<proteinExistence type="predicted"/>